<dbReference type="RefSeq" id="WP_267652845.1">
    <property type="nucleotide sequence ID" value="NZ_JAOVZR010000001.1"/>
</dbReference>
<keyword evidence="1" id="KW-0732">Signal</keyword>
<dbReference type="Pfam" id="PF10016">
    <property type="entry name" value="DUF2259"/>
    <property type="match status" value="1"/>
</dbReference>
<reference evidence="2" key="1">
    <citation type="submission" date="2022-10" db="EMBL/GenBank/DDBJ databases">
        <title>Hoeflea sp. G2-23, isolated from marine algae.</title>
        <authorList>
            <person name="Kristyanto S."/>
            <person name="Kim J.M."/>
            <person name="Jeon C.O."/>
        </authorList>
    </citation>
    <scope>NUCLEOTIDE SEQUENCE</scope>
    <source>
        <strain evidence="2">G2-23</strain>
    </source>
</reference>
<dbReference type="EMBL" id="JAOVZR010000001">
    <property type="protein sequence ID" value="MCY0147243.1"/>
    <property type="molecule type" value="Genomic_DNA"/>
</dbReference>
<protein>
    <submittedName>
        <fullName evidence="2">DUF2259 domain-containing protein</fullName>
    </submittedName>
</protein>
<evidence type="ECO:0000313" key="3">
    <source>
        <dbReference type="Proteomes" id="UP001073227"/>
    </source>
</evidence>
<comment type="caution">
    <text evidence="2">The sequence shown here is derived from an EMBL/GenBank/DDBJ whole genome shotgun (WGS) entry which is preliminary data.</text>
</comment>
<name>A0ABT3Z6G5_9HYPH</name>
<organism evidence="2 3">
    <name type="scientific">Hoeflea algicola</name>
    <dbReference type="NCBI Taxonomy" id="2983763"/>
    <lineage>
        <taxon>Bacteria</taxon>
        <taxon>Pseudomonadati</taxon>
        <taxon>Pseudomonadota</taxon>
        <taxon>Alphaproteobacteria</taxon>
        <taxon>Hyphomicrobiales</taxon>
        <taxon>Rhizobiaceae</taxon>
        <taxon>Hoeflea</taxon>
    </lineage>
</organism>
<gene>
    <name evidence="2" type="ORF">OEG84_05835</name>
</gene>
<evidence type="ECO:0000256" key="1">
    <source>
        <dbReference type="SAM" id="SignalP"/>
    </source>
</evidence>
<feature type="signal peptide" evidence="1">
    <location>
        <begin position="1"/>
        <end position="23"/>
    </location>
</feature>
<evidence type="ECO:0000313" key="2">
    <source>
        <dbReference type="EMBL" id="MCY0147243.1"/>
    </source>
</evidence>
<dbReference type="Proteomes" id="UP001073227">
    <property type="component" value="Unassembled WGS sequence"/>
</dbReference>
<dbReference type="InterPro" id="IPR018725">
    <property type="entry name" value="DUF2259_secreted"/>
</dbReference>
<keyword evidence="3" id="KW-1185">Reference proteome</keyword>
<proteinExistence type="predicted"/>
<accession>A0ABT3Z6G5</accession>
<feature type="chain" id="PRO_5045682055" evidence="1">
    <location>
        <begin position="24"/>
        <end position="243"/>
    </location>
</feature>
<sequence length="243" mass="26237">MPLLRRAVFALLALMLTGIPAHAGEFSEFRPLGFSADGGVFAFEEFGVQDGSGFAFANRFFINTADDSFLPGSTVRVVVEDEAATVADARTEAPTQSSALEQQYNFSANPGVIAAFNPLSDLNGSTDQLRYLPMSMLPQPFGAYTAQLIEKQLPPTASCASITETSLGFRLKMTEANGEPASIVLHEDTSVPNSRNCPTGYRLGGAITHYADGIWTHAVLVLVRSFGFEGENGRWIAVTRRFE</sequence>